<feature type="signal peptide" evidence="2">
    <location>
        <begin position="1"/>
        <end position="28"/>
    </location>
</feature>
<protein>
    <recommendedName>
        <fullName evidence="5">DUF3551 domain-containing protein</fullName>
    </recommendedName>
</protein>
<name>A0A1H2BQC1_9BRAD</name>
<organism evidence="3 4">
    <name type="scientific">Bradyrhizobium canariense</name>
    <dbReference type="NCBI Taxonomy" id="255045"/>
    <lineage>
        <taxon>Bacteria</taxon>
        <taxon>Pseudomonadati</taxon>
        <taxon>Pseudomonadota</taxon>
        <taxon>Alphaproteobacteria</taxon>
        <taxon>Hyphomicrobiales</taxon>
        <taxon>Nitrobacteraceae</taxon>
        <taxon>Bradyrhizobium</taxon>
    </lineage>
</organism>
<keyword evidence="2" id="KW-0732">Signal</keyword>
<evidence type="ECO:0000313" key="3">
    <source>
        <dbReference type="EMBL" id="SDT60451.1"/>
    </source>
</evidence>
<dbReference type="AlphaFoldDB" id="A0A1H2BQC1"/>
<feature type="region of interest" description="Disordered" evidence="1">
    <location>
        <begin position="75"/>
        <end position="96"/>
    </location>
</feature>
<reference evidence="4" key="1">
    <citation type="submission" date="2016-10" db="EMBL/GenBank/DDBJ databases">
        <authorList>
            <person name="Varghese N."/>
            <person name="Submissions S."/>
        </authorList>
    </citation>
    <scope>NUCLEOTIDE SEQUENCE [LARGE SCALE GENOMIC DNA]</scope>
    <source>
        <strain evidence="4">GAS369</strain>
    </source>
</reference>
<evidence type="ECO:0000256" key="1">
    <source>
        <dbReference type="SAM" id="MobiDB-lite"/>
    </source>
</evidence>
<feature type="chain" id="PRO_5009270280" description="DUF3551 domain-containing protein" evidence="2">
    <location>
        <begin position="29"/>
        <end position="96"/>
    </location>
</feature>
<dbReference type="EMBL" id="LT629750">
    <property type="protein sequence ID" value="SDT60451.1"/>
    <property type="molecule type" value="Genomic_DNA"/>
</dbReference>
<evidence type="ECO:0000313" key="4">
    <source>
        <dbReference type="Proteomes" id="UP000243904"/>
    </source>
</evidence>
<sequence length="96" mass="10305">MRQVLKLAAAPAALMVLAFAAMTTPASAAKYEYCTTNTSGMRGCGFETMAQCEAMTSGRGSSNCYRDPFLPEASKPTDALAYQPKGKLHHKKPIEN</sequence>
<dbReference type="RefSeq" id="WP_146690849.1">
    <property type="nucleotide sequence ID" value="NZ_LT629750.1"/>
</dbReference>
<dbReference type="Proteomes" id="UP000243904">
    <property type="component" value="Chromosome I"/>
</dbReference>
<proteinExistence type="predicted"/>
<keyword evidence="4" id="KW-1185">Reference proteome</keyword>
<dbReference type="Pfam" id="PF12071">
    <property type="entry name" value="DUF3551"/>
    <property type="match status" value="1"/>
</dbReference>
<accession>A0A1H2BQC1</accession>
<evidence type="ECO:0000256" key="2">
    <source>
        <dbReference type="SAM" id="SignalP"/>
    </source>
</evidence>
<evidence type="ECO:0008006" key="5">
    <source>
        <dbReference type="Google" id="ProtNLM"/>
    </source>
</evidence>
<feature type="compositionally biased region" description="Basic residues" evidence="1">
    <location>
        <begin position="86"/>
        <end position="96"/>
    </location>
</feature>
<dbReference type="InterPro" id="IPR021937">
    <property type="entry name" value="DUF3551"/>
</dbReference>
<gene>
    <name evidence="3" type="ORF">SAMN05444158_7431</name>
</gene>